<evidence type="ECO:0000313" key="3">
    <source>
        <dbReference type="Proteomes" id="UP001365128"/>
    </source>
</evidence>
<sequence length="92" mass="10511">MGLFVLEAIIAFIDTSCFCWGWMRTSEDLELVEQAHVCSKQISHTPPPKFSSSIDYHRARSLQRSLDDLALRAWLPQPPLPDILEEEEPENG</sequence>
<name>A0ABR1MJA3_9PEZI</name>
<feature type="chain" id="PRO_5045633415" evidence="1">
    <location>
        <begin position="20"/>
        <end position="92"/>
    </location>
</feature>
<dbReference type="Proteomes" id="UP001365128">
    <property type="component" value="Unassembled WGS sequence"/>
</dbReference>
<comment type="caution">
    <text evidence="2">The sequence shown here is derived from an EMBL/GenBank/DDBJ whole genome shotgun (WGS) entry which is preliminary data.</text>
</comment>
<keyword evidence="3" id="KW-1185">Reference proteome</keyword>
<evidence type="ECO:0000256" key="1">
    <source>
        <dbReference type="SAM" id="SignalP"/>
    </source>
</evidence>
<accession>A0ABR1MJA3</accession>
<protein>
    <submittedName>
        <fullName evidence="2">Uncharacterized protein</fullName>
    </submittedName>
</protein>
<gene>
    <name evidence="2" type="ORF">IWX46DRAFT_639012</name>
</gene>
<organism evidence="2 3">
    <name type="scientific">Phyllosticta citricarpa</name>
    <dbReference type="NCBI Taxonomy" id="55181"/>
    <lineage>
        <taxon>Eukaryota</taxon>
        <taxon>Fungi</taxon>
        <taxon>Dikarya</taxon>
        <taxon>Ascomycota</taxon>
        <taxon>Pezizomycotina</taxon>
        <taxon>Dothideomycetes</taxon>
        <taxon>Dothideomycetes incertae sedis</taxon>
        <taxon>Botryosphaeriales</taxon>
        <taxon>Phyllostictaceae</taxon>
        <taxon>Phyllosticta</taxon>
    </lineage>
</organism>
<proteinExistence type="predicted"/>
<keyword evidence="1" id="KW-0732">Signal</keyword>
<reference evidence="2 3" key="1">
    <citation type="submission" date="2024-04" db="EMBL/GenBank/DDBJ databases">
        <title>Phyllosticta paracitricarpa is synonymous to the EU quarantine fungus P. citricarpa based on phylogenomic analyses.</title>
        <authorList>
            <consortium name="Lawrence Berkeley National Laboratory"/>
            <person name="Van Ingen-Buijs V.A."/>
            <person name="Van Westerhoven A.C."/>
            <person name="Haridas S."/>
            <person name="Skiadas P."/>
            <person name="Martin F."/>
            <person name="Groenewald J.Z."/>
            <person name="Crous P.W."/>
            <person name="Seidl M.F."/>
        </authorList>
    </citation>
    <scope>NUCLEOTIDE SEQUENCE [LARGE SCALE GENOMIC DNA]</scope>
    <source>
        <strain evidence="2 3">CBS 122670</strain>
    </source>
</reference>
<evidence type="ECO:0000313" key="2">
    <source>
        <dbReference type="EMBL" id="KAK7550859.1"/>
    </source>
</evidence>
<feature type="signal peptide" evidence="1">
    <location>
        <begin position="1"/>
        <end position="19"/>
    </location>
</feature>
<dbReference type="EMBL" id="JBBPDW010000007">
    <property type="protein sequence ID" value="KAK7550859.1"/>
    <property type="molecule type" value="Genomic_DNA"/>
</dbReference>